<feature type="region of interest" description="Disordered" evidence="1">
    <location>
        <begin position="31"/>
        <end position="51"/>
    </location>
</feature>
<evidence type="ECO:0000256" key="1">
    <source>
        <dbReference type="SAM" id="MobiDB-lite"/>
    </source>
</evidence>
<keyword evidence="3" id="KW-1185">Reference proteome</keyword>
<feature type="non-terminal residue" evidence="2">
    <location>
        <position position="1"/>
    </location>
</feature>
<proteinExistence type="predicted"/>
<evidence type="ECO:0000313" key="2">
    <source>
        <dbReference type="EMBL" id="KAK3372629.1"/>
    </source>
</evidence>
<reference evidence="2" key="2">
    <citation type="submission" date="2023-06" db="EMBL/GenBank/DDBJ databases">
        <authorList>
            <consortium name="Lawrence Berkeley National Laboratory"/>
            <person name="Haridas S."/>
            <person name="Hensen N."/>
            <person name="Bonometti L."/>
            <person name="Westerberg I."/>
            <person name="Brannstrom I.O."/>
            <person name="Guillou S."/>
            <person name="Cros-Aarteil S."/>
            <person name="Calhoun S."/>
            <person name="Kuo A."/>
            <person name="Mondo S."/>
            <person name="Pangilinan J."/>
            <person name="Riley R."/>
            <person name="LaButti K."/>
            <person name="Andreopoulos B."/>
            <person name="Lipzen A."/>
            <person name="Chen C."/>
            <person name="Yanf M."/>
            <person name="Daum C."/>
            <person name="Ng V."/>
            <person name="Clum A."/>
            <person name="Steindorff A."/>
            <person name="Ohm R."/>
            <person name="Martin F."/>
            <person name="Silar P."/>
            <person name="Natvig D."/>
            <person name="Lalanne C."/>
            <person name="Gautier V."/>
            <person name="Ament-velasquez S.L."/>
            <person name="Kruys A."/>
            <person name="Hutchinson M.I."/>
            <person name="Powell A.J."/>
            <person name="Barry K."/>
            <person name="Miller A.N."/>
            <person name="Grigoriev I.V."/>
            <person name="Debuchy R."/>
            <person name="Gladieux P."/>
            <person name="Thoren M.H."/>
            <person name="Johannesson H."/>
        </authorList>
    </citation>
    <scope>NUCLEOTIDE SEQUENCE</scope>
    <source>
        <strain evidence="2">CBS 232.78</strain>
    </source>
</reference>
<gene>
    <name evidence="2" type="ORF">B0H63DRAFT_551405</name>
</gene>
<dbReference type="AlphaFoldDB" id="A0AAE0N7U0"/>
<name>A0AAE0N7U0_9PEZI</name>
<evidence type="ECO:0000313" key="3">
    <source>
        <dbReference type="Proteomes" id="UP001285441"/>
    </source>
</evidence>
<reference evidence="2" key="1">
    <citation type="journal article" date="2023" name="Mol. Phylogenet. Evol.">
        <title>Genome-scale phylogeny and comparative genomics of the fungal order Sordariales.</title>
        <authorList>
            <person name="Hensen N."/>
            <person name="Bonometti L."/>
            <person name="Westerberg I."/>
            <person name="Brannstrom I.O."/>
            <person name="Guillou S."/>
            <person name="Cros-Aarteil S."/>
            <person name="Calhoun S."/>
            <person name="Haridas S."/>
            <person name="Kuo A."/>
            <person name="Mondo S."/>
            <person name="Pangilinan J."/>
            <person name="Riley R."/>
            <person name="LaButti K."/>
            <person name="Andreopoulos B."/>
            <person name="Lipzen A."/>
            <person name="Chen C."/>
            <person name="Yan M."/>
            <person name="Daum C."/>
            <person name="Ng V."/>
            <person name="Clum A."/>
            <person name="Steindorff A."/>
            <person name="Ohm R.A."/>
            <person name="Martin F."/>
            <person name="Silar P."/>
            <person name="Natvig D.O."/>
            <person name="Lalanne C."/>
            <person name="Gautier V."/>
            <person name="Ament-Velasquez S.L."/>
            <person name="Kruys A."/>
            <person name="Hutchinson M.I."/>
            <person name="Powell A.J."/>
            <person name="Barry K."/>
            <person name="Miller A.N."/>
            <person name="Grigoriev I.V."/>
            <person name="Debuchy R."/>
            <person name="Gladieux P."/>
            <person name="Hiltunen Thoren M."/>
            <person name="Johannesson H."/>
        </authorList>
    </citation>
    <scope>NUCLEOTIDE SEQUENCE</scope>
    <source>
        <strain evidence="2">CBS 232.78</strain>
    </source>
</reference>
<protein>
    <submittedName>
        <fullName evidence="2">Uncharacterized protein</fullName>
    </submittedName>
</protein>
<accession>A0AAE0N7U0</accession>
<sequence>LSSYAASSLCLAGSLRTFHARRYDAVEGPRNMRASAVRTEGPKKQFRRPHNTQVSTMATETMLRRSLRLRRPNEAQSRTTTHGDIKPVNPVYASKHRSDLDSVCDHPNTPVTSITTISTSARHKHQDGNLDCPRHQCLDDIDPVPGKHQVAGLNYPRSKHTIDDLDCPRH</sequence>
<dbReference type="EMBL" id="JAULSW010000008">
    <property type="protein sequence ID" value="KAK3372629.1"/>
    <property type="molecule type" value="Genomic_DNA"/>
</dbReference>
<dbReference type="Proteomes" id="UP001285441">
    <property type="component" value="Unassembled WGS sequence"/>
</dbReference>
<comment type="caution">
    <text evidence="2">The sequence shown here is derived from an EMBL/GenBank/DDBJ whole genome shotgun (WGS) entry which is preliminary data.</text>
</comment>
<organism evidence="2 3">
    <name type="scientific">Podospora didyma</name>
    <dbReference type="NCBI Taxonomy" id="330526"/>
    <lineage>
        <taxon>Eukaryota</taxon>
        <taxon>Fungi</taxon>
        <taxon>Dikarya</taxon>
        <taxon>Ascomycota</taxon>
        <taxon>Pezizomycotina</taxon>
        <taxon>Sordariomycetes</taxon>
        <taxon>Sordariomycetidae</taxon>
        <taxon>Sordariales</taxon>
        <taxon>Podosporaceae</taxon>
        <taxon>Podospora</taxon>
    </lineage>
</organism>